<reference evidence="2 3" key="1">
    <citation type="submission" date="2024-08" db="EMBL/GenBank/DDBJ databases">
        <authorList>
            <person name="Cucini C."/>
            <person name="Frati F."/>
        </authorList>
    </citation>
    <scope>NUCLEOTIDE SEQUENCE [LARGE SCALE GENOMIC DNA]</scope>
</reference>
<evidence type="ECO:0000256" key="1">
    <source>
        <dbReference type="SAM" id="MobiDB-lite"/>
    </source>
</evidence>
<evidence type="ECO:0000313" key="2">
    <source>
        <dbReference type="EMBL" id="CAL8089388.1"/>
    </source>
</evidence>
<proteinExistence type="predicted"/>
<feature type="compositionally biased region" description="Basic residues" evidence="1">
    <location>
        <begin position="316"/>
        <end position="328"/>
    </location>
</feature>
<feature type="compositionally biased region" description="Basic and acidic residues" evidence="1">
    <location>
        <begin position="149"/>
        <end position="164"/>
    </location>
</feature>
<feature type="compositionally biased region" description="Basic residues" evidence="1">
    <location>
        <begin position="139"/>
        <end position="148"/>
    </location>
</feature>
<gene>
    <name evidence="2" type="ORF">ODALV1_LOCUS7355</name>
</gene>
<dbReference type="EMBL" id="CAXLJM020000023">
    <property type="protein sequence ID" value="CAL8089388.1"/>
    <property type="molecule type" value="Genomic_DNA"/>
</dbReference>
<organism evidence="2 3">
    <name type="scientific">Orchesella dallaii</name>
    <dbReference type="NCBI Taxonomy" id="48710"/>
    <lineage>
        <taxon>Eukaryota</taxon>
        <taxon>Metazoa</taxon>
        <taxon>Ecdysozoa</taxon>
        <taxon>Arthropoda</taxon>
        <taxon>Hexapoda</taxon>
        <taxon>Collembola</taxon>
        <taxon>Entomobryomorpha</taxon>
        <taxon>Entomobryoidea</taxon>
        <taxon>Orchesellidae</taxon>
        <taxon>Orchesellinae</taxon>
        <taxon>Orchesella</taxon>
    </lineage>
</organism>
<name>A0ABP1Q7F2_9HEXA</name>
<feature type="compositionally biased region" description="Basic and acidic residues" evidence="1">
    <location>
        <begin position="329"/>
        <end position="341"/>
    </location>
</feature>
<keyword evidence="3" id="KW-1185">Reference proteome</keyword>
<dbReference type="Proteomes" id="UP001642540">
    <property type="component" value="Unassembled WGS sequence"/>
</dbReference>
<comment type="caution">
    <text evidence="2">The sequence shown here is derived from an EMBL/GenBank/DDBJ whole genome shotgun (WGS) entry which is preliminary data.</text>
</comment>
<evidence type="ECO:0000313" key="3">
    <source>
        <dbReference type="Proteomes" id="UP001642540"/>
    </source>
</evidence>
<protein>
    <submittedName>
        <fullName evidence="2">Uncharacterized protein</fullName>
    </submittedName>
</protein>
<feature type="region of interest" description="Disordered" evidence="1">
    <location>
        <begin position="139"/>
        <end position="164"/>
    </location>
</feature>
<sequence>MEDEIVYDVGDDEFLFEFSTNNENKIKAKITDEENKRVEEIELLLEEERVEEVLVDSKELGLDKVKEREISEIGVAEELVNLPFADKYCNFCHMLGAFHTAKFCPFKDRRPLSAEDRELIAQNKEKRRLIDPEFFLRRTKQQRTSQRRSRAEKGAAKKEKDVGDQRRAPICGSVRKCGDDEMLFEFSTNNENKIKAKITDDENNKVEQIKLLEEERVDSKELGLDKVNGTTRKTEVMGIEEEEEREMSEIGVAEELVNLPIADKYCNFCHLLGAGHTVKFCPFRDRRPLSTEDRELIAQNKEKRKLIDPEFFLRRKKQQRKSQRRSRAEKRAAKREKEVGDQRAPICGSVKKCGEATYVGHPKQVAKSRIPW</sequence>
<accession>A0ABP1Q7F2</accession>
<feature type="region of interest" description="Disordered" evidence="1">
    <location>
        <begin position="316"/>
        <end position="341"/>
    </location>
</feature>